<keyword evidence="2" id="KW-1185">Reference proteome</keyword>
<dbReference type="AlphaFoldDB" id="A0AAV4AXD6"/>
<protein>
    <submittedName>
        <fullName evidence="1">Uncharacterized protein</fullName>
    </submittedName>
</protein>
<accession>A0AAV4AXD6</accession>
<dbReference type="EMBL" id="BLXT01004229">
    <property type="protein sequence ID" value="GFO11191.1"/>
    <property type="molecule type" value="Genomic_DNA"/>
</dbReference>
<evidence type="ECO:0000313" key="2">
    <source>
        <dbReference type="Proteomes" id="UP000735302"/>
    </source>
</evidence>
<proteinExistence type="predicted"/>
<name>A0AAV4AXD6_9GAST</name>
<gene>
    <name evidence="1" type="ORF">PoB_003769600</name>
</gene>
<comment type="caution">
    <text evidence="1">The sequence shown here is derived from an EMBL/GenBank/DDBJ whole genome shotgun (WGS) entry which is preliminary data.</text>
</comment>
<reference evidence="1 2" key="1">
    <citation type="journal article" date="2021" name="Elife">
        <title>Chloroplast acquisition without the gene transfer in kleptoplastic sea slugs, Plakobranchus ocellatus.</title>
        <authorList>
            <person name="Maeda T."/>
            <person name="Takahashi S."/>
            <person name="Yoshida T."/>
            <person name="Shimamura S."/>
            <person name="Takaki Y."/>
            <person name="Nagai Y."/>
            <person name="Toyoda A."/>
            <person name="Suzuki Y."/>
            <person name="Arimoto A."/>
            <person name="Ishii H."/>
            <person name="Satoh N."/>
            <person name="Nishiyama T."/>
            <person name="Hasebe M."/>
            <person name="Maruyama T."/>
            <person name="Minagawa J."/>
            <person name="Obokata J."/>
            <person name="Shigenobu S."/>
        </authorList>
    </citation>
    <scope>NUCLEOTIDE SEQUENCE [LARGE SCALE GENOMIC DNA]</scope>
</reference>
<dbReference type="Proteomes" id="UP000735302">
    <property type="component" value="Unassembled WGS sequence"/>
</dbReference>
<organism evidence="1 2">
    <name type="scientific">Plakobranchus ocellatus</name>
    <dbReference type="NCBI Taxonomy" id="259542"/>
    <lineage>
        <taxon>Eukaryota</taxon>
        <taxon>Metazoa</taxon>
        <taxon>Spiralia</taxon>
        <taxon>Lophotrochozoa</taxon>
        <taxon>Mollusca</taxon>
        <taxon>Gastropoda</taxon>
        <taxon>Heterobranchia</taxon>
        <taxon>Euthyneura</taxon>
        <taxon>Panpulmonata</taxon>
        <taxon>Sacoglossa</taxon>
        <taxon>Placobranchoidea</taxon>
        <taxon>Plakobranchidae</taxon>
        <taxon>Plakobranchus</taxon>
    </lineage>
</organism>
<sequence length="92" mass="10798">MSSQAFRAFVRPGRQWRGLSPRQKDLADLLATVPPEFSLHEVFLKCLYMPSVRQRLSFIHLEMKLKLPFPQCPEDDTMFEGVDLAPHYEEYN</sequence>
<evidence type="ECO:0000313" key="1">
    <source>
        <dbReference type="EMBL" id="GFO11191.1"/>
    </source>
</evidence>